<dbReference type="Proteomes" id="UP001153069">
    <property type="component" value="Unassembled WGS sequence"/>
</dbReference>
<dbReference type="EMBL" id="CAICTM010001007">
    <property type="protein sequence ID" value="CAB9519330.1"/>
    <property type="molecule type" value="Genomic_DNA"/>
</dbReference>
<dbReference type="SUPFAM" id="SSF48452">
    <property type="entry name" value="TPR-like"/>
    <property type="match status" value="1"/>
</dbReference>
<dbReference type="AlphaFoldDB" id="A0A9N8EF94"/>
<gene>
    <name evidence="1" type="ORF">SEMRO_1009_G230670.1</name>
</gene>
<reference evidence="1" key="1">
    <citation type="submission" date="2020-06" db="EMBL/GenBank/DDBJ databases">
        <authorList>
            <consortium name="Plant Systems Biology data submission"/>
        </authorList>
    </citation>
    <scope>NUCLEOTIDE SEQUENCE</scope>
    <source>
        <strain evidence="1">D6</strain>
    </source>
</reference>
<protein>
    <submittedName>
        <fullName evidence="1">Uncharacterized protein</fullName>
    </submittedName>
</protein>
<evidence type="ECO:0000313" key="2">
    <source>
        <dbReference type="Proteomes" id="UP001153069"/>
    </source>
</evidence>
<proteinExistence type="predicted"/>
<accession>A0A9N8EF94</accession>
<sequence>MVANPADKTVFEWNMEGVACLQRGQYSDAIANFRTAMAGLRMVAQDAGGFRLHGRTGYGSQANNPFPEDVSIVSVSVVREDVEAYETVQNDLDTTLIRMFGNAFTTVFTNYQGVRGMQLTISFVLYNLAVCVHHRELSKVTQGEAMNPENLRKALHLYTRSLRAISAALGDGRMEDVIVLLMAIYNNMGNLYSYFGSPDDLKLCLLWIRSLLATYQQYVQPQRHTLASDVPFFQLNVVSVPDTVFHKAAAA</sequence>
<organism evidence="1 2">
    <name type="scientific">Seminavis robusta</name>
    <dbReference type="NCBI Taxonomy" id="568900"/>
    <lineage>
        <taxon>Eukaryota</taxon>
        <taxon>Sar</taxon>
        <taxon>Stramenopiles</taxon>
        <taxon>Ochrophyta</taxon>
        <taxon>Bacillariophyta</taxon>
        <taxon>Bacillariophyceae</taxon>
        <taxon>Bacillariophycidae</taxon>
        <taxon>Naviculales</taxon>
        <taxon>Naviculaceae</taxon>
        <taxon>Seminavis</taxon>
    </lineage>
</organism>
<evidence type="ECO:0000313" key="1">
    <source>
        <dbReference type="EMBL" id="CAB9519330.1"/>
    </source>
</evidence>
<dbReference type="InterPro" id="IPR011990">
    <property type="entry name" value="TPR-like_helical_dom_sf"/>
</dbReference>
<name>A0A9N8EF94_9STRA</name>
<keyword evidence="2" id="KW-1185">Reference proteome</keyword>
<comment type="caution">
    <text evidence="1">The sequence shown here is derived from an EMBL/GenBank/DDBJ whole genome shotgun (WGS) entry which is preliminary data.</text>
</comment>